<dbReference type="InterPro" id="IPR001025">
    <property type="entry name" value="BAH_dom"/>
</dbReference>
<dbReference type="PANTHER" id="PTHR47672">
    <property type="entry name" value="E3 UBIQUITIN-PROTEIN LIGASE SNT2"/>
    <property type="match status" value="1"/>
</dbReference>
<evidence type="ECO:0000256" key="2">
    <source>
        <dbReference type="ARBA" id="ARBA00022771"/>
    </source>
</evidence>
<dbReference type="AlphaFoldDB" id="A0A9P6SS34"/>
<dbReference type="PANTHER" id="PTHR47672:SF1">
    <property type="entry name" value="E3 UBIQUITIN-PROTEIN LIGASE SNT2"/>
    <property type="match status" value="1"/>
</dbReference>
<name>A0A9P6SS34_9FUNG</name>
<dbReference type="GO" id="GO:0036205">
    <property type="term" value="P:histone catabolic process"/>
    <property type="evidence" value="ECO:0007669"/>
    <property type="project" value="TreeGrafter"/>
</dbReference>
<dbReference type="GO" id="GO:0003682">
    <property type="term" value="F:chromatin binding"/>
    <property type="evidence" value="ECO:0007669"/>
    <property type="project" value="InterPro"/>
</dbReference>
<dbReference type="Gene3D" id="3.30.40.10">
    <property type="entry name" value="Zinc/RING finger domain, C3HC4 (zinc finger)"/>
    <property type="match status" value="1"/>
</dbReference>
<dbReference type="Gene3D" id="2.30.30.490">
    <property type="match status" value="1"/>
</dbReference>
<evidence type="ECO:0000256" key="4">
    <source>
        <dbReference type="SAM" id="MobiDB-lite"/>
    </source>
</evidence>
<dbReference type="Pfam" id="PF01426">
    <property type="entry name" value="BAH"/>
    <property type="match status" value="1"/>
</dbReference>
<comment type="caution">
    <text evidence="6">The sequence shown here is derived from an EMBL/GenBank/DDBJ whole genome shotgun (WGS) entry which is preliminary data.</text>
</comment>
<organism evidence="6 7">
    <name type="scientific">Modicella reniformis</name>
    <dbReference type="NCBI Taxonomy" id="1440133"/>
    <lineage>
        <taxon>Eukaryota</taxon>
        <taxon>Fungi</taxon>
        <taxon>Fungi incertae sedis</taxon>
        <taxon>Mucoromycota</taxon>
        <taxon>Mortierellomycotina</taxon>
        <taxon>Mortierellomycetes</taxon>
        <taxon>Mortierellales</taxon>
        <taxon>Mortierellaceae</taxon>
        <taxon>Modicella</taxon>
    </lineage>
</organism>
<dbReference type="InterPro" id="IPR001965">
    <property type="entry name" value="Znf_PHD"/>
</dbReference>
<dbReference type="GO" id="GO:0048189">
    <property type="term" value="C:Lid2 complex"/>
    <property type="evidence" value="ECO:0007669"/>
    <property type="project" value="TreeGrafter"/>
</dbReference>
<dbReference type="SUPFAM" id="SSF57903">
    <property type="entry name" value="FYVE/PHD zinc finger"/>
    <property type="match status" value="1"/>
</dbReference>
<evidence type="ECO:0000313" key="6">
    <source>
        <dbReference type="EMBL" id="KAF9995679.1"/>
    </source>
</evidence>
<dbReference type="InterPro" id="IPR043151">
    <property type="entry name" value="BAH_sf"/>
</dbReference>
<sequence length="411" mass="45175">MTGPVQVSSRVTSAPLRDGIVISVNDHVYMASEFIGESYYIGRVMEFGKQIQGKALQVRIGWFYRPKDVMARKNHDPRLLVATMHSDMNPLLSIRGRCTVIHQAYIKDLDSYRKKPDHFYYNQLFDRYIHRFYDVLPVDSVRNLPPDVAEELSRRYQYIVVEAGTASEYTDAHRVCLICKRWCASGEALKCIMCQGFHHMLCINPPMLRKPSKGFAFQCALCTKLALDSASTCSSSSTSTPSSGGGNNNNNNNNTTSSPALLKQQTSATSSGQNSPRGSPKQKAASTLTVIPTPNGSGGISSSSSSSGSNSSNSNSGSGHNNTSTRTTTTTTTALTSTAPVSSHHQKMSHMWPFRYFGTHADIQDIFDPDDRVYPRASSRVGTRYQAVAVKWDGPGQILVTSTIFDDPQNN</sequence>
<dbReference type="InterPro" id="IPR029617">
    <property type="entry name" value="Snt2"/>
</dbReference>
<feature type="compositionally biased region" description="Low complexity" evidence="4">
    <location>
        <begin position="300"/>
        <end position="338"/>
    </location>
</feature>
<dbReference type="InterPro" id="IPR013083">
    <property type="entry name" value="Znf_RING/FYVE/PHD"/>
</dbReference>
<feature type="region of interest" description="Disordered" evidence="4">
    <location>
        <begin position="236"/>
        <end position="346"/>
    </location>
</feature>
<reference evidence="6" key="1">
    <citation type="journal article" date="2020" name="Fungal Divers.">
        <title>Resolving the Mortierellaceae phylogeny through synthesis of multi-gene phylogenetics and phylogenomics.</title>
        <authorList>
            <person name="Vandepol N."/>
            <person name="Liber J."/>
            <person name="Desiro A."/>
            <person name="Na H."/>
            <person name="Kennedy M."/>
            <person name="Barry K."/>
            <person name="Grigoriev I.V."/>
            <person name="Miller A.N."/>
            <person name="O'Donnell K."/>
            <person name="Stajich J.E."/>
            <person name="Bonito G."/>
        </authorList>
    </citation>
    <scope>NUCLEOTIDE SEQUENCE</scope>
    <source>
        <strain evidence="6">MES-2147</strain>
    </source>
</reference>
<evidence type="ECO:0000256" key="3">
    <source>
        <dbReference type="ARBA" id="ARBA00022833"/>
    </source>
</evidence>
<evidence type="ECO:0000259" key="5">
    <source>
        <dbReference type="PROSITE" id="PS51038"/>
    </source>
</evidence>
<feature type="compositionally biased region" description="Low complexity" evidence="4">
    <location>
        <begin position="236"/>
        <end position="258"/>
    </location>
</feature>
<keyword evidence="7" id="KW-1185">Reference proteome</keyword>
<dbReference type="Proteomes" id="UP000749646">
    <property type="component" value="Unassembled WGS sequence"/>
</dbReference>
<evidence type="ECO:0000313" key="7">
    <source>
        <dbReference type="Proteomes" id="UP000749646"/>
    </source>
</evidence>
<dbReference type="PROSITE" id="PS51038">
    <property type="entry name" value="BAH"/>
    <property type="match status" value="1"/>
</dbReference>
<dbReference type="OrthoDB" id="336088at2759"/>
<dbReference type="SMART" id="SM00439">
    <property type="entry name" value="BAH"/>
    <property type="match status" value="1"/>
</dbReference>
<dbReference type="InterPro" id="IPR011011">
    <property type="entry name" value="Znf_FYVE_PHD"/>
</dbReference>
<feature type="compositionally biased region" description="Polar residues" evidence="4">
    <location>
        <begin position="263"/>
        <end position="277"/>
    </location>
</feature>
<evidence type="ECO:0000256" key="1">
    <source>
        <dbReference type="ARBA" id="ARBA00022723"/>
    </source>
</evidence>
<feature type="domain" description="BAH" evidence="5">
    <location>
        <begin position="20"/>
        <end position="136"/>
    </location>
</feature>
<protein>
    <submittedName>
        <fullName evidence="6">PHD type zinc finger protein with BAH domain-containing protein</fullName>
    </submittedName>
</protein>
<keyword evidence="3" id="KW-0862">Zinc</keyword>
<accession>A0A9P6SS34</accession>
<proteinExistence type="predicted"/>
<keyword evidence="1" id="KW-0479">Metal-binding</keyword>
<dbReference type="EMBL" id="JAAAHW010001306">
    <property type="protein sequence ID" value="KAF9995679.1"/>
    <property type="molecule type" value="Genomic_DNA"/>
</dbReference>
<dbReference type="GO" id="GO:0008270">
    <property type="term" value="F:zinc ion binding"/>
    <property type="evidence" value="ECO:0007669"/>
    <property type="project" value="UniProtKB-KW"/>
</dbReference>
<gene>
    <name evidence="6" type="primary">SNT2</name>
    <name evidence="6" type="ORF">BGZ65_008682</name>
</gene>
<keyword evidence="2" id="KW-0863">Zinc-finger</keyword>
<dbReference type="GO" id="GO:0004842">
    <property type="term" value="F:ubiquitin-protein transferase activity"/>
    <property type="evidence" value="ECO:0007669"/>
    <property type="project" value="TreeGrafter"/>
</dbReference>
<dbReference type="SMART" id="SM00249">
    <property type="entry name" value="PHD"/>
    <property type="match status" value="1"/>
</dbReference>
<feature type="non-terminal residue" evidence="6">
    <location>
        <position position="1"/>
    </location>
</feature>